<reference evidence="3" key="1">
    <citation type="submission" date="2017-02" db="UniProtKB">
        <authorList>
            <consortium name="WormBaseParasite"/>
        </authorList>
    </citation>
    <scope>IDENTIFICATION</scope>
</reference>
<gene>
    <name evidence="1" type="ORF">ASIM_LOCUS19411</name>
</gene>
<evidence type="ECO:0000313" key="1">
    <source>
        <dbReference type="EMBL" id="VDK69465.1"/>
    </source>
</evidence>
<dbReference type="AlphaFoldDB" id="A0A0M3KGB3"/>
<proteinExistence type="predicted"/>
<evidence type="ECO:0000313" key="2">
    <source>
        <dbReference type="Proteomes" id="UP000267096"/>
    </source>
</evidence>
<dbReference type="WBParaSite" id="ASIM_0002002601-mRNA-1">
    <property type="protein sequence ID" value="ASIM_0002002601-mRNA-1"/>
    <property type="gene ID" value="ASIM_0002002601"/>
</dbReference>
<protein>
    <submittedName>
        <fullName evidence="3">CBFD_NFYB_HMF domain-containing protein</fullName>
    </submittedName>
</protein>
<dbReference type="EMBL" id="UYRR01037193">
    <property type="protein sequence ID" value="VDK69465.1"/>
    <property type="molecule type" value="Genomic_DNA"/>
</dbReference>
<accession>A0A0M3KGB3</accession>
<evidence type="ECO:0000313" key="3">
    <source>
        <dbReference type="WBParaSite" id="ASIM_0002002601-mRNA-1"/>
    </source>
</evidence>
<organism evidence="3">
    <name type="scientific">Anisakis simplex</name>
    <name type="common">Herring worm</name>
    <dbReference type="NCBI Taxonomy" id="6269"/>
    <lineage>
        <taxon>Eukaryota</taxon>
        <taxon>Metazoa</taxon>
        <taxon>Ecdysozoa</taxon>
        <taxon>Nematoda</taxon>
        <taxon>Chromadorea</taxon>
        <taxon>Rhabditida</taxon>
        <taxon>Spirurina</taxon>
        <taxon>Ascaridomorpha</taxon>
        <taxon>Ascaridoidea</taxon>
        <taxon>Anisakidae</taxon>
        <taxon>Anisakis</taxon>
        <taxon>Anisakis simplex complex</taxon>
    </lineage>
</organism>
<keyword evidence="2" id="KW-1185">Reference proteome</keyword>
<sequence>MANDSVTAHGNTKNGATLTKSEINFANVQLAKLHAGFLRNLSDACANNHIPMPMAAMHSKKAFDLLKVVAASSVKQHIDKTTPHCERCSLNLTLPNSFKINLSKTKPPSKRLMKRLRKYSDDDDDNTKRKQLDSALKRYIYCVISKQQFSIAS</sequence>
<dbReference type="Proteomes" id="UP000267096">
    <property type="component" value="Unassembled WGS sequence"/>
</dbReference>
<reference evidence="1 2" key="2">
    <citation type="submission" date="2018-11" db="EMBL/GenBank/DDBJ databases">
        <authorList>
            <consortium name="Pathogen Informatics"/>
        </authorList>
    </citation>
    <scope>NUCLEOTIDE SEQUENCE [LARGE SCALE GENOMIC DNA]</scope>
</reference>
<name>A0A0M3KGB3_ANISI</name>